<dbReference type="STRING" id="1247936.BN2475_190041"/>
<dbReference type="AlphaFoldDB" id="A0A1N7RWB2"/>
<evidence type="ECO:0000313" key="1">
    <source>
        <dbReference type="EMBL" id="SIT39053.1"/>
    </source>
</evidence>
<gene>
    <name evidence="1" type="ORF">BN2475_190041</name>
</gene>
<organism evidence="1 2">
    <name type="scientific">Paraburkholderia ribeironis</name>
    <dbReference type="NCBI Taxonomy" id="1247936"/>
    <lineage>
        <taxon>Bacteria</taxon>
        <taxon>Pseudomonadati</taxon>
        <taxon>Pseudomonadota</taxon>
        <taxon>Betaproteobacteria</taxon>
        <taxon>Burkholderiales</taxon>
        <taxon>Burkholderiaceae</taxon>
        <taxon>Paraburkholderia</taxon>
    </lineage>
</organism>
<accession>A0A1N7RWB2</accession>
<name>A0A1N7RWB2_9BURK</name>
<keyword evidence="2" id="KW-1185">Reference proteome</keyword>
<protein>
    <submittedName>
        <fullName evidence="1">Uncharacterized protein</fullName>
    </submittedName>
</protein>
<evidence type="ECO:0000313" key="2">
    <source>
        <dbReference type="Proteomes" id="UP000187012"/>
    </source>
</evidence>
<proteinExistence type="predicted"/>
<dbReference type="EMBL" id="CYGX02000019">
    <property type="protein sequence ID" value="SIT39053.1"/>
    <property type="molecule type" value="Genomic_DNA"/>
</dbReference>
<reference evidence="1 2" key="1">
    <citation type="submission" date="2016-12" db="EMBL/GenBank/DDBJ databases">
        <authorList>
            <person name="Song W.-J."/>
            <person name="Kurnit D.M."/>
        </authorList>
    </citation>
    <scope>NUCLEOTIDE SEQUENCE [LARGE SCALE GENOMIC DNA]</scope>
    <source>
        <strain evidence="1 2">STM7296</strain>
    </source>
</reference>
<dbReference type="Proteomes" id="UP000187012">
    <property type="component" value="Unassembled WGS sequence"/>
</dbReference>
<sequence length="61" mass="7166">MESASGRWGLHAIRIARRSVDWLLGDSHVLPDFGLTQRDRIEHCDSKPSRKFIVKREFKFI</sequence>